<evidence type="ECO:0000313" key="1">
    <source>
        <dbReference type="EMBL" id="PJJ60837.1"/>
    </source>
</evidence>
<protein>
    <submittedName>
        <fullName evidence="1">Uncharacterized protein</fullName>
    </submittedName>
</protein>
<reference evidence="1 2" key="1">
    <citation type="submission" date="2017-11" db="EMBL/GenBank/DDBJ databases">
        <title>Genomic Encyclopedia of Archaeal and Bacterial Type Strains, Phase II (KMG-II): From Individual Species to Whole Genera.</title>
        <authorList>
            <person name="Goeker M."/>
        </authorList>
    </citation>
    <scope>NUCLEOTIDE SEQUENCE [LARGE SCALE GENOMIC DNA]</scope>
    <source>
        <strain evidence="1 2">DSM 11115</strain>
    </source>
</reference>
<dbReference type="AlphaFoldDB" id="A0A2M9BSC9"/>
<accession>A0A2M9BSC9</accession>
<keyword evidence="2" id="KW-1185">Reference proteome</keyword>
<sequence length="59" mass="6388">MCAEESKPREPVEVEEITVPANDSANVHSRMEKPAFESIASNMIPSVVAPAELREPPGL</sequence>
<comment type="caution">
    <text evidence="1">The sequence shown here is derived from an EMBL/GenBank/DDBJ whole genome shotgun (WGS) entry which is preliminary data.</text>
</comment>
<organism evidence="1 2">
    <name type="scientific">Hymenobacter chitinivorans DSM 11115</name>
    <dbReference type="NCBI Taxonomy" id="1121954"/>
    <lineage>
        <taxon>Bacteria</taxon>
        <taxon>Pseudomonadati</taxon>
        <taxon>Bacteroidota</taxon>
        <taxon>Cytophagia</taxon>
        <taxon>Cytophagales</taxon>
        <taxon>Hymenobacteraceae</taxon>
        <taxon>Hymenobacter</taxon>
    </lineage>
</organism>
<proteinExistence type="predicted"/>
<evidence type="ECO:0000313" key="2">
    <source>
        <dbReference type="Proteomes" id="UP000228535"/>
    </source>
</evidence>
<name>A0A2M9BSC9_9BACT</name>
<gene>
    <name evidence="1" type="ORF">CLV45_2270</name>
</gene>
<dbReference type="Proteomes" id="UP000228535">
    <property type="component" value="Unassembled WGS sequence"/>
</dbReference>
<dbReference type="EMBL" id="PGFA01000001">
    <property type="protein sequence ID" value="PJJ60837.1"/>
    <property type="molecule type" value="Genomic_DNA"/>
</dbReference>